<protein>
    <submittedName>
        <fullName evidence="1">Uncharacterized protein</fullName>
    </submittedName>
</protein>
<gene>
    <name evidence="1" type="ORF">GH714_042345</name>
</gene>
<dbReference type="Proteomes" id="UP000467840">
    <property type="component" value="Chromosome 12"/>
</dbReference>
<evidence type="ECO:0000313" key="1">
    <source>
        <dbReference type="EMBL" id="KAF2285303.1"/>
    </source>
</evidence>
<comment type="caution">
    <text evidence="1">The sequence shown here is derived from an EMBL/GenBank/DDBJ whole genome shotgun (WGS) entry which is preliminary data.</text>
</comment>
<sequence>MLGSNKLHIAMFPWLAFGHMIPYLELAKLIAIKGHQVSFTSTPRNIDSPPKLHPNLVPLITFVKLPLPWVDGLPAKAEATSDVPYDTVQYLKKAYDGNISDSSDMDRLQEVMRRCEIVAVRSCKEFKPEWLQLLEDIHGKPFIPVGMLPNTEYENDVQIDTSDTEVLELPDGFEERTKGRGVVCTSWAPQLKILAHDSVGGFLITLGGAQLWRHFNTRELLFS</sequence>
<reference evidence="1 2" key="1">
    <citation type="journal article" date="2020" name="Mol. Plant">
        <title>The Chromosome-Based Rubber Tree Genome Provides New Insights into Spurge Genome Evolution and Rubber Biosynthesis.</title>
        <authorList>
            <person name="Liu J."/>
            <person name="Shi C."/>
            <person name="Shi C.C."/>
            <person name="Li W."/>
            <person name="Zhang Q.J."/>
            <person name="Zhang Y."/>
            <person name="Li K."/>
            <person name="Lu H.F."/>
            <person name="Shi C."/>
            <person name="Zhu S.T."/>
            <person name="Xiao Z.Y."/>
            <person name="Nan H."/>
            <person name="Yue Y."/>
            <person name="Zhu X.G."/>
            <person name="Wu Y."/>
            <person name="Hong X.N."/>
            <person name="Fan G.Y."/>
            <person name="Tong Y."/>
            <person name="Zhang D."/>
            <person name="Mao C.L."/>
            <person name="Liu Y.L."/>
            <person name="Hao S.J."/>
            <person name="Liu W.Q."/>
            <person name="Lv M.Q."/>
            <person name="Zhang H.B."/>
            <person name="Liu Y."/>
            <person name="Hu-Tang G.R."/>
            <person name="Wang J.P."/>
            <person name="Wang J.H."/>
            <person name="Sun Y.H."/>
            <person name="Ni S.B."/>
            <person name="Chen W.B."/>
            <person name="Zhang X.C."/>
            <person name="Jiao Y.N."/>
            <person name="Eichler E.E."/>
            <person name="Li G.H."/>
            <person name="Liu X."/>
            <person name="Gao L.Z."/>
        </authorList>
    </citation>
    <scope>NUCLEOTIDE SEQUENCE [LARGE SCALE GENOMIC DNA]</scope>
    <source>
        <strain evidence="2">cv. GT1</strain>
        <tissue evidence="1">Leaf</tissue>
    </source>
</reference>
<evidence type="ECO:0000313" key="2">
    <source>
        <dbReference type="Proteomes" id="UP000467840"/>
    </source>
</evidence>
<organism evidence="1 2">
    <name type="scientific">Hevea brasiliensis</name>
    <name type="common">Para rubber tree</name>
    <name type="synonym">Siphonia brasiliensis</name>
    <dbReference type="NCBI Taxonomy" id="3981"/>
    <lineage>
        <taxon>Eukaryota</taxon>
        <taxon>Viridiplantae</taxon>
        <taxon>Streptophyta</taxon>
        <taxon>Embryophyta</taxon>
        <taxon>Tracheophyta</taxon>
        <taxon>Spermatophyta</taxon>
        <taxon>Magnoliopsida</taxon>
        <taxon>eudicotyledons</taxon>
        <taxon>Gunneridae</taxon>
        <taxon>Pentapetalae</taxon>
        <taxon>rosids</taxon>
        <taxon>fabids</taxon>
        <taxon>Malpighiales</taxon>
        <taxon>Euphorbiaceae</taxon>
        <taxon>Crotonoideae</taxon>
        <taxon>Micrandreae</taxon>
        <taxon>Hevea</taxon>
    </lineage>
</organism>
<proteinExistence type="predicted"/>
<dbReference type="SUPFAM" id="SSF53756">
    <property type="entry name" value="UDP-Glycosyltransferase/glycogen phosphorylase"/>
    <property type="match status" value="1"/>
</dbReference>
<dbReference type="PANTHER" id="PTHR48049">
    <property type="entry name" value="GLYCOSYLTRANSFERASE"/>
    <property type="match status" value="1"/>
</dbReference>
<dbReference type="PANTHER" id="PTHR48049:SF160">
    <property type="entry name" value="UDP-GLYCOSYLTRANSFERASE 91A1"/>
    <property type="match status" value="1"/>
</dbReference>
<dbReference type="InterPro" id="IPR050481">
    <property type="entry name" value="UDP-glycosyltransf_plant"/>
</dbReference>
<dbReference type="GO" id="GO:0035251">
    <property type="term" value="F:UDP-glucosyltransferase activity"/>
    <property type="evidence" value="ECO:0007669"/>
    <property type="project" value="InterPro"/>
</dbReference>
<dbReference type="AlphaFoldDB" id="A0A6A6KAZ2"/>
<dbReference type="Gene3D" id="3.40.50.2000">
    <property type="entry name" value="Glycogen Phosphorylase B"/>
    <property type="match status" value="2"/>
</dbReference>
<dbReference type="EMBL" id="JAAGAX010000018">
    <property type="protein sequence ID" value="KAF2285303.1"/>
    <property type="molecule type" value="Genomic_DNA"/>
</dbReference>
<accession>A0A6A6KAZ2</accession>
<keyword evidence="2" id="KW-1185">Reference proteome</keyword>
<name>A0A6A6KAZ2_HEVBR</name>